<reference evidence="1" key="1">
    <citation type="submission" date="2013-04" db="EMBL/GenBank/DDBJ databases">
        <authorList>
            <person name="Harkins D.M."/>
            <person name="Durkin A.S."/>
            <person name="Brinkac L.M."/>
            <person name="Haft D.H."/>
            <person name="Selengut J.D."/>
            <person name="Sanka R."/>
            <person name="DePew J."/>
            <person name="Purushe J."/>
            <person name="Galloway R.L."/>
            <person name="Vinetz J.M."/>
            <person name="Sutton G.G."/>
            <person name="Nierman W.C."/>
            <person name="Fouts D.E."/>
        </authorList>
    </citation>
    <scope>NUCLEOTIDE SEQUENCE [LARGE SCALE GENOMIC DNA]</scope>
    <source>
        <strain evidence="1">CDC</strain>
    </source>
</reference>
<keyword evidence="2" id="KW-1185">Reference proteome</keyword>
<proteinExistence type="predicted"/>
<accession>R9A2V5</accession>
<evidence type="ECO:0000313" key="2">
    <source>
        <dbReference type="Proteomes" id="UP000013984"/>
    </source>
</evidence>
<dbReference type="AlphaFoldDB" id="R9A2V5"/>
<sequence length="40" mass="4695">MFHRIPDSDSFQNSMRVFIVCKGKKKGIILFLRILLVFVP</sequence>
<dbReference type="Proteomes" id="UP000013984">
    <property type="component" value="Unassembled WGS sequence"/>
</dbReference>
<organism evidence="1 2">
    <name type="scientific">Leptospira wolbachii serovar Codice str. CDC</name>
    <dbReference type="NCBI Taxonomy" id="1218599"/>
    <lineage>
        <taxon>Bacteria</taxon>
        <taxon>Pseudomonadati</taxon>
        <taxon>Spirochaetota</taxon>
        <taxon>Spirochaetia</taxon>
        <taxon>Leptospirales</taxon>
        <taxon>Leptospiraceae</taxon>
        <taxon>Leptospira</taxon>
    </lineage>
</organism>
<name>R9A2V5_9LEPT</name>
<comment type="caution">
    <text evidence="1">The sequence shown here is derived from an EMBL/GenBank/DDBJ whole genome shotgun (WGS) entry which is preliminary data.</text>
</comment>
<dbReference type="EMBL" id="AOGZ02000014">
    <property type="protein sequence ID" value="EOQ96447.1"/>
    <property type="molecule type" value="Genomic_DNA"/>
</dbReference>
<gene>
    <name evidence="1" type="ORF">LEP1GSC195_2805</name>
</gene>
<evidence type="ECO:0000313" key="1">
    <source>
        <dbReference type="EMBL" id="EOQ96447.1"/>
    </source>
</evidence>
<protein>
    <submittedName>
        <fullName evidence="1">Uncharacterized protein</fullName>
    </submittedName>
</protein>